<dbReference type="PROSITE" id="PS01125">
    <property type="entry name" value="ROK"/>
    <property type="match status" value="1"/>
</dbReference>
<name>A0A1H4T7Y9_9PSEU</name>
<comment type="similarity">
    <text evidence="1">Belongs to the ROK (NagC/XylR) family.</text>
</comment>
<dbReference type="SUPFAM" id="SSF53067">
    <property type="entry name" value="Actin-like ATPase domain"/>
    <property type="match status" value="1"/>
</dbReference>
<organism evidence="2 3">
    <name type="scientific">Amycolatopsis tolypomycina</name>
    <dbReference type="NCBI Taxonomy" id="208445"/>
    <lineage>
        <taxon>Bacteria</taxon>
        <taxon>Bacillati</taxon>
        <taxon>Actinomycetota</taxon>
        <taxon>Actinomycetes</taxon>
        <taxon>Pseudonocardiales</taxon>
        <taxon>Pseudonocardiaceae</taxon>
        <taxon>Amycolatopsis</taxon>
    </lineage>
</organism>
<dbReference type="InterPro" id="IPR049874">
    <property type="entry name" value="ROK_cs"/>
</dbReference>
<dbReference type="Pfam" id="PF00480">
    <property type="entry name" value="ROK"/>
    <property type="match status" value="1"/>
</dbReference>
<dbReference type="InterPro" id="IPR043129">
    <property type="entry name" value="ATPase_NBD"/>
</dbReference>
<dbReference type="PANTHER" id="PTHR18964">
    <property type="entry name" value="ROK (REPRESSOR, ORF, KINASE) FAMILY"/>
    <property type="match status" value="1"/>
</dbReference>
<reference evidence="3" key="1">
    <citation type="submission" date="2016-10" db="EMBL/GenBank/DDBJ databases">
        <authorList>
            <person name="Varghese N."/>
            <person name="Submissions S."/>
        </authorList>
    </citation>
    <scope>NUCLEOTIDE SEQUENCE [LARGE SCALE GENOMIC DNA]</scope>
    <source>
        <strain evidence="3">DSM 44544</strain>
    </source>
</reference>
<dbReference type="InterPro" id="IPR000600">
    <property type="entry name" value="ROK"/>
</dbReference>
<dbReference type="STRING" id="208445.SAMN04489727_4065"/>
<dbReference type="PANTHER" id="PTHR18964:SF149">
    <property type="entry name" value="BIFUNCTIONAL UDP-N-ACETYLGLUCOSAMINE 2-EPIMERASE_N-ACETYLMANNOSAMINE KINASE"/>
    <property type="match status" value="1"/>
</dbReference>
<dbReference type="RefSeq" id="WP_091309657.1">
    <property type="nucleotide sequence ID" value="NZ_FNSO01000004.1"/>
</dbReference>
<keyword evidence="2" id="KW-0808">Transferase</keyword>
<proteinExistence type="inferred from homology"/>
<dbReference type="EMBL" id="FNSO01000004">
    <property type="protein sequence ID" value="SEC52429.1"/>
    <property type="molecule type" value="Genomic_DNA"/>
</dbReference>
<evidence type="ECO:0000313" key="3">
    <source>
        <dbReference type="Proteomes" id="UP000199622"/>
    </source>
</evidence>
<dbReference type="GO" id="GO:0016301">
    <property type="term" value="F:kinase activity"/>
    <property type="evidence" value="ECO:0007669"/>
    <property type="project" value="UniProtKB-KW"/>
</dbReference>
<evidence type="ECO:0000256" key="1">
    <source>
        <dbReference type="ARBA" id="ARBA00006479"/>
    </source>
</evidence>
<keyword evidence="2" id="KW-0418">Kinase</keyword>
<accession>A0A1H4T7Y9</accession>
<dbReference type="InterPro" id="IPR036388">
    <property type="entry name" value="WH-like_DNA-bd_sf"/>
</dbReference>
<dbReference type="Proteomes" id="UP000199622">
    <property type="component" value="Unassembled WGS sequence"/>
</dbReference>
<keyword evidence="3" id="KW-1185">Reference proteome</keyword>
<dbReference type="SUPFAM" id="SSF46785">
    <property type="entry name" value="Winged helix' DNA-binding domain"/>
    <property type="match status" value="1"/>
</dbReference>
<protein>
    <submittedName>
        <fullName evidence="2">Sugar kinase of the NBD/HSP70 family, may contain an N-terminal HTH domain</fullName>
    </submittedName>
</protein>
<dbReference type="OrthoDB" id="4083144at2"/>
<evidence type="ECO:0000313" key="2">
    <source>
        <dbReference type="EMBL" id="SEC52429.1"/>
    </source>
</evidence>
<gene>
    <name evidence="2" type="ORF">SAMN04489727_4065</name>
</gene>
<sequence length="417" mass="42126">MSSGPPRTTPHASTRAVILDVIRAAGTISRVGIATATGMTGATVSTVVRGLIDDGLVVETGRAESTGGKRRVLLQLDPAARFAVGIHLDQAGVTYALTDLSGAVVARTSRPGPGSATAAEVVAEMAAEAATLVTGAGIDRTRLLGFGLVFPGPLAPAGVTPPSMRQWLEYPLGEELRRVTGLPVLVENDAAAAALGELWSGGAGTSATFAAVYMGTGIGAGLLVNGLTFRGTSGNTGEVGHVCLDLDGPECWCGARGCLEALAGPAAVVARARADGRLARAAGLRHTSVAADFGAVSRAARRGDAAAVALLERSARYVAVGVRTLANVMDLEAVVLTGPSFAIAGASYVPAIREELARAFFARAVHVPDVRLSRAAATAPAIGGAAMVLQSELVPLHDGLRLPGPLDVPEPPLIAPA</sequence>
<dbReference type="Gene3D" id="3.30.420.40">
    <property type="match status" value="2"/>
</dbReference>
<dbReference type="AlphaFoldDB" id="A0A1H4T7Y9"/>
<dbReference type="Gene3D" id="1.10.10.10">
    <property type="entry name" value="Winged helix-like DNA-binding domain superfamily/Winged helix DNA-binding domain"/>
    <property type="match status" value="1"/>
</dbReference>
<dbReference type="InterPro" id="IPR036390">
    <property type="entry name" value="WH_DNA-bd_sf"/>
</dbReference>